<dbReference type="PANTHER" id="PTHR46457:SF1">
    <property type="entry name" value="DNA REPAIR PROTEIN RAD51 HOMOLOG 4"/>
    <property type="match status" value="1"/>
</dbReference>
<keyword evidence="5" id="KW-1185">Reference proteome</keyword>
<sequence length="271" mass="30404">MNPESDEEVEQETAFDLFLRFRTPWLFVKTGVERIDHLLGGGFLKSAITELVGGIAVGKTQLCFTTVCSVLLDSEDPSVEIVYLDTNGSFCCERLVQIIEERTKNSCQNSKIISSEEYTALLRRVHVARIYDDHDLSKALKQIMKLAESRKISLVIIDSVGNCLAETALTYLESGGERQERILNELHELALIANCAIVTVNHLVFWKKDPAPSLGHKWISAVDDRILMSNLPNSKCAQLIKSNHRQLGDEQVLYQIGRGGIIPFRSDEKTL</sequence>
<dbReference type="Pfam" id="PF08423">
    <property type="entry name" value="Rad51"/>
    <property type="match status" value="1"/>
</dbReference>
<dbReference type="Gene3D" id="3.40.50.300">
    <property type="entry name" value="P-loop containing nucleotide triphosphate hydrolases"/>
    <property type="match status" value="1"/>
</dbReference>
<name>A0ABD6EGA5_9BILA</name>
<dbReference type="Proteomes" id="UP001608902">
    <property type="component" value="Unassembled WGS sequence"/>
</dbReference>
<evidence type="ECO:0000256" key="1">
    <source>
        <dbReference type="ARBA" id="ARBA00004123"/>
    </source>
</evidence>
<comment type="caution">
    <text evidence="4">The sequence shown here is derived from an EMBL/GenBank/DDBJ whole genome shotgun (WGS) entry which is preliminary data.</text>
</comment>
<dbReference type="EMBL" id="JBGFUD010003755">
    <property type="protein sequence ID" value="MFH4979019.1"/>
    <property type="molecule type" value="Genomic_DNA"/>
</dbReference>
<gene>
    <name evidence="4" type="ORF">AB6A40_005728</name>
</gene>
<reference evidence="4 5" key="1">
    <citation type="submission" date="2024-08" db="EMBL/GenBank/DDBJ databases">
        <title>Gnathostoma spinigerum genome.</title>
        <authorList>
            <person name="Gonzalez-Bertolin B."/>
            <person name="Monzon S."/>
            <person name="Zaballos A."/>
            <person name="Jimenez P."/>
            <person name="Dekumyoy P."/>
            <person name="Varona S."/>
            <person name="Cuesta I."/>
            <person name="Sumanam S."/>
            <person name="Adisakwattana P."/>
            <person name="Gasser R.B."/>
            <person name="Hernandez-Gonzalez A."/>
            <person name="Young N.D."/>
            <person name="Perteguer M.J."/>
        </authorList>
    </citation>
    <scope>NUCLEOTIDE SEQUENCE [LARGE SCALE GENOMIC DNA]</scope>
    <source>
        <strain evidence="4">AL3</strain>
        <tissue evidence="4">Liver</tissue>
    </source>
</reference>
<proteinExistence type="predicted"/>
<comment type="subcellular location">
    <subcellularLocation>
        <location evidence="1">Nucleus</location>
    </subcellularLocation>
</comment>
<dbReference type="PROSITE" id="PS50162">
    <property type="entry name" value="RECA_2"/>
    <property type="match status" value="1"/>
</dbReference>
<organism evidence="4 5">
    <name type="scientific">Gnathostoma spinigerum</name>
    <dbReference type="NCBI Taxonomy" id="75299"/>
    <lineage>
        <taxon>Eukaryota</taxon>
        <taxon>Metazoa</taxon>
        <taxon>Ecdysozoa</taxon>
        <taxon>Nematoda</taxon>
        <taxon>Chromadorea</taxon>
        <taxon>Rhabditida</taxon>
        <taxon>Spirurina</taxon>
        <taxon>Gnathostomatomorpha</taxon>
        <taxon>Gnathostomatoidea</taxon>
        <taxon>Gnathostomatidae</taxon>
        <taxon>Gnathostoma</taxon>
    </lineage>
</organism>
<keyword evidence="2" id="KW-0539">Nucleus</keyword>
<dbReference type="InterPro" id="IPR020588">
    <property type="entry name" value="RecA_ATP-bd"/>
</dbReference>
<protein>
    <recommendedName>
        <fullName evidence="3">RecA family profile 1 domain-containing protein</fullName>
    </recommendedName>
</protein>
<accession>A0ABD6EGA5</accession>
<dbReference type="SUPFAM" id="SSF52540">
    <property type="entry name" value="P-loop containing nucleoside triphosphate hydrolases"/>
    <property type="match status" value="1"/>
</dbReference>
<evidence type="ECO:0000313" key="5">
    <source>
        <dbReference type="Proteomes" id="UP001608902"/>
    </source>
</evidence>
<dbReference type="PANTHER" id="PTHR46457">
    <property type="entry name" value="DNA REPAIR PROTEIN RAD51 HOMOLOG 4"/>
    <property type="match status" value="1"/>
</dbReference>
<feature type="domain" description="RecA family profile 1" evidence="3">
    <location>
        <begin position="24"/>
        <end position="203"/>
    </location>
</feature>
<dbReference type="InterPro" id="IPR051988">
    <property type="entry name" value="HRR_RAD51_Paralog"/>
</dbReference>
<dbReference type="InterPro" id="IPR027417">
    <property type="entry name" value="P-loop_NTPase"/>
</dbReference>
<dbReference type="AlphaFoldDB" id="A0ABD6EGA5"/>
<dbReference type="InterPro" id="IPR013632">
    <property type="entry name" value="Rad51_C"/>
</dbReference>
<evidence type="ECO:0000256" key="2">
    <source>
        <dbReference type="ARBA" id="ARBA00023242"/>
    </source>
</evidence>
<evidence type="ECO:0000313" key="4">
    <source>
        <dbReference type="EMBL" id="MFH4979019.1"/>
    </source>
</evidence>
<dbReference type="GO" id="GO:0005634">
    <property type="term" value="C:nucleus"/>
    <property type="evidence" value="ECO:0007669"/>
    <property type="project" value="UniProtKB-SubCell"/>
</dbReference>
<dbReference type="GO" id="GO:0006281">
    <property type="term" value="P:DNA repair"/>
    <property type="evidence" value="ECO:0007669"/>
    <property type="project" value="UniProtKB-ARBA"/>
</dbReference>
<evidence type="ECO:0000259" key="3">
    <source>
        <dbReference type="PROSITE" id="PS50162"/>
    </source>
</evidence>